<feature type="binding site" evidence="11">
    <location>
        <begin position="190"/>
        <end position="197"/>
    </location>
    <ligand>
        <name>NAD(+)</name>
        <dbReference type="ChEBI" id="CHEBI:57540"/>
    </ligand>
</feature>
<dbReference type="NCBIfam" id="TIGR01438">
    <property type="entry name" value="TGR"/>
    <property type="match status" value="1"/>
</dbReference>
<comment type="similarity">
    <text evidence="1 13">Belongs to the class-I pyridine nucleotide-disulfide oxidoreductase family.</text>
</comment>
<dbReference type="GO" id="GO:0005829">
    <property type="term" value="C:cytosol"/>
    <property type="evidence" value="ECO:0007669"/>
    <property type="project" value="TreeGrafter"/>
</dbReference>
<dbReference type="PANTHER" id="PTHR42737">
    <property type="entry name" value="GLUTATHIONE REDUCTASE"/>
    <property type="match status" value="1"/>
</dbReference>
<dbReference type="GO" id="GO:0004362">
    <property type="term" value="F:glutathione-disulfide reductase (NADPH) activity"/>
    <property type="evidence" value="ECO:0007669"/>
    <property type="project" value="TreeGrafter"/>
</dbReference>
<sequence length="490" mass="52685">MAEQHYDLLVIGGGSGGLACSKAAAKLGKKVAVCDFVQPSPLGTTWGLGGTCVNVGCIPKKLMHQAALLGEAMKDAKEYGWDVPQTPTLKWEEMVGAVQMHIKSLNFGYRADLMSHSVKYLNAYATLVDAHTIETVDKKGKRSVLTAERVVLAMGGRPKYPDIPGARELAITSDDLFSMRTSPGKTLVVGASYVALECAGFIHGVGLETKVMMRSIPLRGFDQQMAGQIKTFMEQSGIPFVQGVPTSIEQAGERKRVTWTRTDGTTEAEEFDTVLLAVGRDVCTRGIGLEAAGVEVSPNGKIPVKSEQTNVPNIYAIGDVVDGDKLSPPSNLTELTPVAIQAGKLLAQRLYGGKTLEMDYTNVPTTVYTPLEYGCVGMTEELAESTYGKEAIEVYHSYFKPLEWTIPHKGDNACYAKLICLIPEKERVIGLHICGPNAGEMTQGFAVAMKCGATKADFDNTVGIHPTTVEEFTIMDVTKRSGASAEKTGC</sequence>
<dbReference type="Pfam" id="PF07992">
    <property type="entry name" value="Pyr_redox_2"/>
    <property type="match status" value="1"/>
</dbReference>
<evidence type="ECO:0000256" key="6">
    <source>
        <dbReference type="ARBA" id="ARBA00022933"/>
    </source>
</evidence>
<dbReference type="PIRSF" id="PIRSF000350">
    <property type="entry name" value="Mercury_reductase_MerA"/>
    <property type="match status" value="1"/>
</dbReference>
<dbReference type="PRINTS" id="PR00411">
    <property type="entry name" value="PNDRDTASEI"/>
</dbReference>
<keyword evidence="8" id="KW-1015">Disulfide bond</keyword>
<dbReference type="Gene3D" id="3.50.50.60">
    <property type="entry name" value="FAD/NAD(P)-binding domain"/>
    <property type="match status" value="2"/>
</dbReference>
<dbReference type="AlphaFoldDB" id="A0AB34JJ53"/>
<feature type="domain" description="Pyridine nucleotide-disulphide oxidoreductase dimerisation" evidence="14">
    <location>
        <begin position="363"/>
        <end position="473"/>
    </location>
</feature>
<dbReference type="GO" id="GO:0050660">
    <property type="term" value="F:flavin adenine dinucleotide binding"/>
    <property type="evidence" value="ECO:0007669"/>
    <property type="project" value="InterPro"/>
</dbReference>
<feature type="binding site" evidence="11">
    <location>
        <position position="61"/>
    </location>
    <ligand>
        <name>FAD</name>
        <dbReference type="ChEBI" id="CHEBI:57692"/>
    </ligand>
</feature>
<evidence type="ECO:0000256" key="2">
    <source>
        <dbReference type="ARBA" id="ARBA00012610"/>
    </source>
</evidence>
<feature type="binding site" evidence="11">
    <location>
        <position position="279"/>
    </location>
    <ligand>
        <name>NAD(+)</name>
        <dbReference type="ChEBI" id="CHEBI:57540"/>
    </ligand>
</feature>
<dbReference type="EMBL" id="JBGBPQ010000007">
    <property type="protein sequence ID" value="KAL1521954.1"/>
    <property type="molecule type" value="Genomic_DNA"/>
</dbReference>
<keyword evidence="11" id="KW-0520">NAD</keyword>
<feature type="disulfide bond" description="Redox-active" evidence="12">
    <location>
        <begin position="52"/>
        <end position="57"/>
    </location>
</feature>
<dbReference type="InterPro" id="IPR004099">
    <property type="entry name" value="Pyr_nucl-diS_OxRdtase_dimer"/>
</dbReference>
<dbReference type="InterPro" id="IPR006338">
    <property type="entry name" value="Thioredoxin/glutathione_Rdtase"/>
</dbReference>
<dbReference type="FunFam" id="3.30.390.30:FF:000004">
    <property type="entry name" value="Thioredoxin reductase 1, cytoplasmic"/>
    <property type="match status" value="1"/>
</dbReference>
<evidence type="ECO:0000313" key="16">
    <source>
        <dbReference type="EMBL" id="KAL1521954.1"/>
    </source>
</evidence>
<dbReference type="InterPro" id="IPR046952">
    <property type="entry name" value="GSHR/TRXR-like"/>
</dbReference>
<accession>A0AB34JJ53</accession>
<keyword evidence="3 13" id="KW-0285">Flavoprotein</keyword>
<keyword evidence="4 11" id="KW-0274">FAD</keyword>
<keyword evidence="6" id="KW-0712">Selenocysteine</keyword>
<keyword evidence="17" id="KW-1185">Reference proteome</keyword>
<dbReference type="FunFam" id="3.50.50.60:FF:000190">
    <property type="entry name" value="Thioredoxin reductase"/>
    <property type="match status" value="1"/>
</dbReference>
<evidence type="ECO:0000256" key="7">
    <source>
        <dbReference type="ARBA" id="ARBA00023002"/>
    </source>
</evidence>
<feature type="binding site" evidence="11">
    <location>
        <position position="319"/>
    </location>
    <ligand>
        <name>FAD</name>
        <dbReference type="ChEBI" id="CHEBI:57692"/>
    </ligand>
</feature>
<dbReference type="PRINTS" id="PR00368">
    <property type="entry name" value="FADPNR"/>
</dbReference>
<dbReference type="PANTHER" id="PTHR42737:SF8">
    <property type="entry name" value="THIOREDOXIN-DISULFIDE REDUCTASE"/>
    <property type="match status" value="1"/>
</dbReference>
<dbReference type="InterPro" id="IPR036188">
    <property type="entry name" value="FAD/NAD-bd_sf"/>
</dbReference>
<dbReference type="Pfam" id="PF02852">
    <property type="entry name" value="Pyr_redox_dim"/>
    <property type="match status" value="1"/>
</dbReference>
<evidence type="ECO:0000256" key="3">
    <source>
        <dbReference type="ARBA" id="ARBA00022630"/>
    </source>
</evidence>
<evidence type="ECO:0000256" key="9">
    <source>
        <dbReference type="ARBA" id="ARBA00023284"/>
    </source>
</evidence>
<evidence type="ECO:0000313" key="17">
    <source>
        <dbReference type="Proteomes" id="UP001515480"/>
    </source>
</evidence>
<feature type="domain" description="FAD/NAD(P)-binding" evidence="15">
    <location>
        <begin position="6"/>
        <end position="343"/>
    </location>
</feature>
<feature type="active site" description="Proton acceptor" evidence="10">
    <location>
        <position position="465"/>
    </location>
</feature>
<evidence type="ECO:0000256" key="12">
    <source>
        <dbReference type="PIRSR" id="PIRSR000350-4"/>
    </source>
</evidence>
<dbReference type="GO" id="GO:0045454">
    <property type="term" value="P:cell redox homeostasis"/>
    <property type="evidence" value="ECO:0007669"/>
    <property type="project" value="InterPro"/>
</dbReference>
<evidence type="ECO:0000256" key="8">
    <source>
        <dbReference type="ARBA" id="ARBA00023157"/>
    </source>
</evidence>
<dbReference type="GO" id="GO:0004791">
    <property type="term" value="F:thioredoxin-disulfide reductase (NADPH) activity"/>
    <property type="evidence" value="ECO:0007669"/>
    <property type="project" value="UniProtKB-EC"/>
</dbReference>
<evidence type="ECO:0000256" key="5">
    <source>
        <dbReference type="ARBA" id="ARBA00022857"/>
    </source>
</evidence>
<keyword evidence="5" id="KW-0521">NADP</keyword>
<name>A0AB34JJ53_PRYPA</name>
<keyword evidence="7 13" id="KW-0560">Oxidoreductase</keyword>
<evidence type="ECO:0000256" key="1">
    <source>
        <dbReference type="ARBA" id="ARBA00007532"/>
    </source>
</evidence>
<comment type="caution">
    <text evidence="16">The sequence shown here is derived from an EMBL/GenBank/DDBJ whole genome shotgun (WGS) entry which is preliminary data.</text>
</comment>
<evidence type="ECO:0000256" key="13">
    <source>
        <dbReference type="RuleBase" id="RU003691"/>
    </source>
</evidence>
<reference evidence="16 17" key="1">
    <citation type="journal article" date="2024" name="Science">
        <title>Giant polyketide synthase enzymes in the biosynthesis of giant marine polyether toxins.</title>
        <authorList>
            <person name="Fallon T.R."/>
            <person name="Shende V.V."/>
            <person name="Wierzbicki I.H."/>
            <person name="Pendleton A.L."/>
            <person name="Watervoot N.F."/>
            <person name="Auber R.P."/>
            <person name="Gonzalez D.J."/>
            <person name="Wisecaver J.H."/>
            <person name="Moore B.S."/>
        </authorList>
    </citation>
    <scope>NUCLEOTIDE SEQUENCE [LARGE SCALE GENOMIC DNA]</scope>
    <source>
        <strain evidence="16 17">12B1</strain>
    </source>
</reference>
<protein>
    <recommendedName>
        <fullName evidence="2">thioredoxin-disulfide reductase (NADPH)</fullName>
        <ecNumber evidence="2">1.8.1.9</ecNumber>
    </recommendedName>
</protein>
<dbReference type="GO" id="GO:0005739">
    <property type="term" value="C:mitochondrion"/>
    <property type="evidence" value="ECO:0007669"/>
    <property type="project" value="TreeGrafter"/>
</dbReference>
<dbReference type="Gene3D" id="3.30.390.30">
    <property type="match status" value="1"/>
</dbReference>
<dbReference type="SUPFAM" id="SSF51905">
    <property type="entry name" value="FAD/NAD(P)-binding domain"/>
    <property type="match status" value="1"/>
</dbReference>
<evidence type="ECO:0000256" key="10">
    <source>
        <dbReference type="PIRSR" id="PIRSR000350-2"/>
    </source>
</evidence>
<dbReference type="InterPro" id="IPR012999">
    <property type="entry name" value="Pyr_OxRdtase_I_AS"/>
</dbReference>
<evidence type="ECO:0000259" key="15">
    <source>
        <dbReference type="Pfam" id="PF07992"/>
    </source>
</evidence>
<dbReference type="Proteomes" id="UP001515480">
    <property type="component" value="Unassembled WGS sequence"/>
</dbReference>
<evidence type="ECO:0000259" key="14">
    <source>
        <dbReference type="Pfam" id="PF02852"/>
    </source>
</evidence>
<comment type="cofactor">
    <cofactor evidence="11">
        <name>FAD</name>
        <dbReference type="ChEBI" id="CHEBI:57692"/>
    </cofactor>
    <text evidence="11">Binds 1 FAD per subunit.</text>
</comment>
<dbReference type="EC" id="1.8.1.9" evidence="2"/>
<proteinExistence type="inferred from homology"/>
<gene>
    <name evidence="16" type="ORF">AB1Y20_021600</name>
</gene>
<evidence type="ECO:0000256" key="4">
    <source>
        <dbReference type="ARBA" id="ARBA00022827"/>
    </source>
</evidence>
<dbReference type="InterPro" id="IPR001100">
    <property type="entry name" value="Pyr_nuc-diS_OxRdtase"/>
</dbReference>
<dbReference type="GO" id="GO:0006749">
    <property type="term" value="P:glutathione metabolic process"/>
    <property type="evidence" value="ECO:0007669"/>
    <property type="project" value="TreeGrafter"/>
</dbReference>
<dbReference type="SUPFAM" id="SSF55424">
    <property type="entry name" value="FAD/NAD-linked reductases, dimerisation (C-terminal) domain"/>
    <property type="match status" value="1"/>
</dbReference>
<keyword evidence="11" id="KW-0547">Nucleotide-binding</keyword>
<organism evidence="16 17">
    <name type="scientific">Prymnesium parvum</name>
    <name type="common">Toxic golden alga</name>
    <dbReference type="NCBI Taxonomy" id="97485"/>
    <lineage>
        <taxon>Eukaryota</taxon>
        <taxon>Haptista</taxon>
        <taxon>Haptophyta</taxon>
        <taxon>Prymnesiophyceae</taxon>
        <taxon>Prymnesiales</taxon>
        <taxon>Prymnesiaceae</taxon>
        <taxon>Prymnesium</taxon>
    </lineage>
</organism>
<evidence type="ECO:0000256" key="11">
    <source>
        <dbReference type="PIRSR" id="PIRSR000350-3"/>
    </source>
</evidence>
<keyword evidence="9 13" id="KW-0676">Redox-active center</keyword>
<dbReference type="InterPro" id="IPR016156">
    <property type="entry name" value="FAD/NAD-linked_Rdtase_dimer_sf"/>
</dbReference>
<dbReference type="InterPro" id="IPR023753">
    <property type="entry name" value="FAD/NAD-binding_dom"/>
</dbReference>
<dbReference type="GO" id="GO:0034599">
    <property type="term" value="P:cellular response to oxidative stress"/>
    <property type="evidence" value="ECO:0007669"/>
    <property type="project" value="TreeGrafter"/>
</dbReference>
<dbReference type="PROSITE" id="PS00076">
    <property type="entry name" value="PYRIDINE_REDOX_1"/>
    <property type="match status" value="1"/>
</dbReference>